<dbReference type="OrthoDB" id="249531at2759"/>
<dbReference type="PANTHER" id="PTHR23503:SF8">
    <property type="entry name" value="FACILITATED GLUCOSE TRANSPORTER PROTEIN 1"/>
    <property type="match status" value="1"/>
</dbReference>
<feature type="transmembrane region" description="Helical" evidence="8">
    <location>
        <begin position="162"/>
        <end position="183"/>
    </location>
</feature>
<dbReference type="InterPro" id="IPR045263">
    <property type="entry name" value="GLUT"/>
</dbReference>
<dbReference type="InterPro" id="IPR005828">
    <property type="entry name" value="MFS_sugar_transport-like"/>
</dbReference>
<keyword evidence="5 8" id="KW-0812">Transmembrane</keyword>
<feature type="transmembrane region" description="Helical" evidence="8">
    <location>
        <begin position="406"/>
        <end position="431"/>
    </location>
</feature>
<dbReference type="GO" id="GO:0015149">
    <property type="term" value="F:hexose transmembrane transporter activity"/>
    <property type="evidence" value="ECO:0007669"/>
    <property type="project" value="TreeGrafter"/>
</dbReference>
<dbReference type="SUPFAM" id="SSF103473">
    <property type="entry name" value="MFS general substrate transporter"/>
    <property type="match status" value="1"/>
</dbReference>
<feature type="transmembrane region" description="Helical" evidence="8">
    <location>
        <begin position="443"/>
        <end position="462"/>
    </location>
</feature>
<comment type="similarity">
    <text evidence="2">Belongs to the major facilitator superfamily. Sugar transporter (TC 2.A.1.1) family.</text>
</comment>
<dbReference type="PRINTS" id="PR00171">
    <property type="entry name" value="SUGRTRNSPORT"/>
</dbReference>
<feature type="transmembrane region" description="Helical" evidence="8">
    <location>
        <begin position="345"/>
        <end position="367"/>
    </location>
</feature>
<proteinExistence type="inferred from homology"/>
<comment type="subcellular location">
    <subcellularLocation>
        <location evidence="1">Membrane</location>
        <topology evidence="1">Multi-pass membrane protein</topology>
    </subcellularLocation>
</comment>
<name>A0A3R7M9C5_9TRYP</name>
<accession>A0A3R7M9C5</accession>
<feature type="transmembrane region" description="Helical" evidence="8">
    <location>
        <begin position="311"/>
        <end position="333"/>
    </location>
</feature>
<comment type="caution">
    <text evidence="10">The sequence shown here is derived from an EMBL/GenBank/DDBJ whole genome shotgun (WGS) entry which is preliminary data.</text>
</comment>
<dbReference type="PANTHER" id="PTHR23503">
    <property type="entry name" value="SOLUTE CARRIER FAMILY 2"/>
    <property type="match status" value="1"/>
</dbReference>
<feature type="domain" description="Major facilitator superfamily (MFS) profile" evidence="9">
    <location>
        <begin position="3"/>
        <end position="507"/>
    </location>
</feature>
<dbReference type="InterPro" id="IPR036259">
    <property type="entry name" value="MFS_trans_sf"/>
</dbReference>
<feature type="non-terminal residue" evidence="10">
    <location>
        <position position="1"/>
    </location>
</feature>
<evidence type="ECO:0000256" key="5">
    <source>
        <dbReference type="ARBA" id="ARBA00022692"/>
    </source>
</evidence>
<evidence type="ECO:0000256" key="3">
    <source>
        <dbReference type="ARBA" id="ARBA00022448"/>
    </source>
</evidence>
<dbReference type="EMBL" id="MKKU01000806">
    <property type="protein sequence ID" value="RNF01785.1"/>
    <property type="molecule type" value="Genomic_DNA"/>
</dbReference>
<sequence>LQIVLIHCIAGSFFGYNIGFVGPYYTFVRVSRECSLNTGESACVSFTPGQCIWHNGNCEFVKSTCTGLVRTECNSGVAHRQSHCHWNTQIGACEPLVGYTAVENGMFAASMIVGGCLGSIGVGFLITVTGQKGTFLIAGILACMASLLTHVSTYTAQYPMVIVGRVLAGVVSGVLCVVSPMYVEEVTPVCHRQLVGVFFQLACTLGILLAAAVGLALNPRDFSKDVHMQVRHQGLCIPSSLFSGLLVIVGLLMQESPNWVEQVLPRRGAREEWRSINAPLRGRVGGASDVVEGATEPNNARPSWSVLAQPLFTAFILCIAQQMTGINAIMNYAPTITSALGFAPLTGNLFVMAWNFASVLVSIPLSFKYRADHMFNIALSMASVSCLLTGISLFPAVGVSVTVKRVLSGLGIALFIFFFEVGMGSFFWALSQGIFPPTFRARGSSLTILLQFVLNIIMNLGFPVAVEQLSGGPTENQDKGMGIAFMVFGGIGIASAACLTRYLRLWDAE</sequence>
<feature type="transmembrane region" description="Helical" evidence="8">
    <location>
        <begin position="374"/>
        <end position="394"/>
    </location>
</feature>
<evidence type="ECO:0000256" key="8">
    <source>
        <dbReference type="SAM" id="Phobius"/>
    </source>
</evidence>
<keyword evidence="6 8" id="KW-1133">Transmembrane helix</keyword>
<keyword evidence="4 10" id="KW-0762">Sugar transport</keyword>
<protein>
    <submittedName>
        <fullName evidence="10">Putative glucose transporter</fullName>
    </submittedName>
</protein>
<dbReference type="Gene3D" id="1.20.1250.20">
    <property type="entry name" value="MFS general substrate transporter like domains"/>
    <property type="match status" value="1"/>
</dbReference>
<evidence type="ECO:0000256" key="7">
    <source>
        <dbReference type="ARBA" id="ARBA00023136"/>
    </source>
</evidence>
<keyword evidence="11" id="KW-1185">Reference proteome</keyword>
<dbReference type="GeneID" id="40322123"/>
<evidence type="ECO:0000256" key="4">
    <source>
        <dbReference type="ARBA" id="ARBA00022597"/>
    </source>
</evidence>
<gene>
    <name evidence="10" type="ORF">Tco025E_08512</name>
</gene>
<evidence type="ECO:0000313" key="11">
    <source>
        <dbReference type="Proteomes" id="UP000284403"/>
    </source>
</evidence>
<feature type="transmembrane region" description="Helical" evidence="8">
    <location>
        <begin position="106"/>
        <end position="128"/>
    </location>
</feature>
<dbReference type="InterPro" id="IPR020846">
    <property type="entry name" value="MFS_dom"/>
</dbReference>
<evidence type="ECO:0000256" key="1">
    <source>
        <dbReference type="ARBA" id="ARBA00004141"/>
    </source>
</evidence>
<evidence type="ECO:0000313" key="10">
    <source>
        <dbReference type="EMBL" id="RNF01785.1"/>
    </source>
</evidence>
<dbReference type="Proteomes" id="UP000284403">
    <property type="component" value="Unassembled WGS sequence"/>
</dbReference>
<dbReference type="AlphaFoldDB" id="A0A3R7M9C5"/>
<evidence type="ECO:0000259" key="9">
    <source>
        <dbReference type="PROSITE" id="PS50850"/>
    </source>
</evidence>
<evidence type="ECO:0000256" key="2">
    <source>
        <dbReference type="ARBA" id="ARBA00010992"/>
    </source>
</evidence>
<feature type="transmembrane region" description="Helical" evidence="8">
    <location>
        <begin position="135"/>
        <end position="156"/>
    </location>
</feature>
<dbReference type="RefSeq" id="XP_029224525.1">
    <property type="nucleotide sequence ID" value="XM_029375359.1"/>
</dbReference>
<dbReference type="InterPro" id="IPR003663">
    <property type="entry name" value="Sugar/inositol_transpt"/>
</dbReference>
<keyword evidence="3" id="KW-0813">Transport</keyword>
<dbReference type="GO" id="GO:0016020">
    <property type="term" value="C:membrane"/>
    <property type="evidence" value="ECO:0007669"/>
    <property type="project" value="UniProtKB-SubCell"/>
</dbReference>
<feature type="transmembrane region" description="Helical" evidence="8">
    <location>
        <begin position="237"/>
        <end position="253"/>
    </location>
</feature>
<keyword evidence="7 8" id="KW-0472">Membrane</keyword>
<reference evidence="10 11" key="1">
    <citation type="journal article" date="2018" name="BMC Genomics">
        <title>Genomic comparison of Trypanosoma conorhini and Trypanosoma rangeli to Trypanosoma cruzi strains of high and low virulence.</title>
        <authorList>
            <person name="Bradwell K.R."/>
            <person name="Koparde V.N."/>
            <person name="Matveyev A.V."/>
            <person name="Serrano M.G."/>
            <person name="Alves J.M."/>
            <person name="Parikh H."/>
            <person name="Huang B."/>
            <person name="Lee V."/>
            <person name="Espinosa-Alvarez O."/>
            <person name="Ortiz P.A."/>
            <person name="Costa-Martins A.G."/>
            <person name="Teixeira M.M."/>
            <person name="Buck G.A."/>
        </authorList>
    </citation>
    <scope>NUCLEOTIDE SEQUENCE [LARGE SCALE GENOMIC DNA]</scope>
    <source>
        <strain evidence="10 11">025E</strain>
    </source>
</reference>
<evidence type="ECO:0000256" key="6">
    <source>
        <dbReference type="ARBA" id="ARBA00022989"/>
    </source>
</evidence>
<dbReference type="PROSITE" id="PS50850">
    <property type="entry name" value="MFS"/>
    <property type="match status" value="1"/>
</dbReference>
<feature type="transmembrane region" description="Helical" evidence="8">
    <location>
        <begin position="195"/>
        <end position="217"/>
    </location>
</feature>
<dbReference type="Pfam" id="PF00083">
    <property type="entry name" value="Sugar_tr"/>
    <property type="match status" value="1"/>
</dbReference>
<feature type="transmembrane region" description="Helical" evidence="8">
    <location>
        <begin position="482"/>
        <end position="503"/>
    </location>
</feature>
<organism evidence="10 11">
    <name type="scientific">Trypanosoma conorhini</name>
    <dbReference type="NCBI Taxonomy" id="83891"/>
    <lineage>
        <taxon>Eukaryota</taxon>
        <taxon>Discoba</taxon>
        <taxon>Euglenozoa</taxon>
        <taxon>Kinetoplastea</taxon>
        <taxon>Metakinetoplastina</taxon>
        <taxon>Trypanosomatida</taxon>
        <taxon>Trypanosomatidae</taxon>
        <taxon>Trypanosoma</taxon>
    </lineage>
</organism>